<dbReference type="HOGENOM" id="CLU_1489164_0_0_1"/>
<reference evidence="2 3" key="1">
    <citation type="journal article" date="2012" name="Eukaryot. Cell">
        <title>Genome sequence of the fungus Glarea lozoyensis: the first genome sequence of a species from the Helotiaceae family.</title>
        <authorList>
            <person name="Youssar L."/>
            <person name="Gruening B.A."/>
            <person name="Erxleben A."/>
            <person name="Guenther S."/>
            <person name="Huettel W."/>
        </authorList>
    </citation>
    <scope>NUCLEOTIDE SEQUENCE [LARGE SCALE GENOMIC DNA]</scope>
    <source>
        <strain evidence="3">ATCC 74030 / MF5533</strain>
    </source>
</reference>
<dbReference type="InParanoid" id="H0EDI8"/>
<keyword evidence="3" id="KW-1185">Reference proteome</keyword>
<protein>
    <submittedName>
        <fullName evidence="2">Uncharacterized protein</fullName>
    </submittedName>
</protein>
<proteinExistence type="predicted"/>
<evidence type="ECO:0000313" key="3">
    <source>
        <dbReference type="Proteomes" id="UP000005446"/>
    </source>
</evidence>
<accession>H0EDI8</accession>
<evidence type="ECO:0000256" key="1">
    <source>
        <dbReference type="SAM" id="MobiDB-lite"/>
    </source>
</evidence>
<comment type="caution">
    <text evidence="2">The sequence shown here is derived from an EMBL/GenBank/DDBJ whole genome shotgun (WGS) entry which is preliminary data.</text>
</comment>
<sequence>MSRYDEPRSVLMRGANDIPGEMSDGEPAARWKPQLRTPKSRTEFKTDVDVGGIWKDVMNEYPDGKKDDTKKTYTWKSLCKKTKKKHYARVQGYKTPKDDEAEVVQIEYADSQHSVISKSDIESVAHTQNKESAKENSAKERDTPKIIQHKRLVEIKQDVKEYGDEDFIAVMMSNGNDGVMA</sequence>
<name>H0EDI8_GLAL7</name>
<evidence type="ECO:0000313" key="2">
    <source>
        <dbReference type="EMBL" id="EHL03414.1"/>
    </source>
</evidence>
<dbReference type="AlphaFoldDB" id="H0EDI8"/>
<feature type="region of interest" description="Disordered" evidence="1">
    <location>
        <begin position="1"/>
        <end position="43"/>
    </location>
</feature>
<dbReference type="OrthoDB" id="10454244at2759"/>
<feature type="compositionally biased region" description="Basic and acidic residues" evidence="1">
    <location>
        <begin position="119"/>
        <end position="144"/>
    </location>
</feature>
<organism evidence="2 3">
    <name type="scientific">Glarea lozoyensis (strain ATCC 74030 / MF5533)</name>
    <dbReference type="NCBI Taxonomy" id="1104152"/>
    <lineage>
        <taxon>Eukaryota</taxon>
        <taxon>Fungi</taxon>
        <taxon>Dikarya</taxon>
        <taxon>Ascomycota</taxon>
        <taxon>Pezizomycotina</taxon>
        <taxon>Leotiomycetes</taxon>
        <taxon>Helotiales</taxon>
        <taxon>Helotiaceae</taxon>
        <taxon>Glarea</taxon>
    </lineage>
</organism>
<gene>
    <name evidence="2" type="ORF">M7I_0637</name>
</gene>
<dbReference type="EMBL" id="AGUE01000010">
    <property type="protein sequence ID" value="EHL03414.1"/>
    <property type="molecule type" value="Genomic_DNA"/>
</dbReference>
<dbReference type="Proteomes" id="UP000005446">
    <property type="component" value="Unassembled WGS sequence"/>
</dbReference>
<feature type="region of interest" description="Disordered" evidence="1">
    <location>
        <begin position="117"/>
        <end position="145"/>
    </location>
</feature>